<protein>
    <submittedName>
        <fullName evidence="5">Uncharacterized protein</fullName>
    </submittedName>
</protein>
<gene>
    <name evidence="5" type="ORF">BJ085DRAFT_36468</name>
</gene>
<evidence type="ECO:0000313" key="6">
    <source>
        <dbReference type="Proteomes" id="UP000268162"/>
    </source>
</evidence>
<proteinExistence type="predicted"/>
<dbReference type="InterPro" id="IPR043129">
    <property type="entry name" value="ATPase_NBD"/>
</dbReference>
<dbReference type="PANTHER" id="PTHR11937">
    <property type="entry name" value="ACTIN"/>
    <property type="match status" value="1"/>
</dbReference>
<keyword evidence="2" id="KW-0805">Transcription regulation</keyword>
<sequence>MTHPDDMEAVSTTVYTIPEGPPETTLAVPRRDYYTTWHQTGAPLVIDFGSWHCRAGWANNPPKDETNGPLLDFENAYAKFKDRKNRNAKPVLLVGNDMYTNGSTRLQSKTPFDNGIICNAEPLEQILDYALLQLGIQTSRVEHPIVMTEPLCAPQYHRQLVSELLFEGYNVPSVVYGIDSLYSYYENHR</sequence>
<dbReference type="Pfam" id="PF00022">
    <property type="entry name" value="Actin"/>
    <property type="match status" value="1"/>
</dbReference>
<dbReference type="Proteomes" id="UP000268162">
    <property type="component" value="Unassembled WGS sequence"/>
</dbReference>
<evidence type="ECO:0000256" key="2">
    <source>
        <dbReference type="ARBA" id="ARBA00023015"/>
    </source>
</evidence>
<organism evidence="5 6">
    <name type="scientific">Dimargaris cristalligena</name>
    <dbReference type="NCBI Taxonomy" id="215637"/>
    <lineage>
        <taxon>Eukaryota</taxon>
        <taxon>Fungi</taxon>
        <taxon>Fungi incertae sedis</taxon>
        <taxon>Zoopagomycota</taxon>
        <taxon>Kickxellomycotina</taxon>
        <taxon>Dimargaritomycetes</taxon>
        <taxon>Dimargaritales</taxon>
        <taxon>Dimargaritaceae</taxon>
        <taxon>Dimargaris</taxon>
    </lineage>
</organism>
<name>A0A4P9ZSN0_9FUNG</name>
<dbReference type="InterPro" id="IPR004000">
    <property type="entry name" value="Actin"/>
</dbReference>
<comment type="subcellular location">
    <subcellularLocation>
        <location evidence="1">Nucleus</location>
    </subcellularLocation>
</comment>
<feature type="non-terminal residue" evidence="5">
    <location>
        <position position="189"/>
    </location>
</feature>
<evidence type="ECO:0000256" key="1">
    <source>
        <dbReference type="ARBA" id="ARBA00004123"/>
    </source>
</evidence>
<dbReference type="STRING" id="215637.A0A4P9ZSN0"/>
<dbReference type="EMBL" id="ML002653">
    <property type="protein sequence ID" value="RKP36447.1"/>
    <property type="molecule type" value="Genomic_DNA"/>
</dbReference>
<dbReference type="Gene3D" id="3.30.420.40">
    <property type="match status" value="1"/>
</dbReference>
<dbReference type="FunFam" id="3.30.420.40:FF:000122">
    <property type="entry name" value="ARP5 actin-related protein 5 homolog"/>
    <property type="match status" value="1"/>
</dbReference>
<keyword evidence="3" id="KW-0804">Transcription</keyword>
<dbReference type="AlphaFoldDB" id="A0A4P9ZSN0"/>
<evidence type="ECO:0000313" key="5">
    <source>
        <dbReference type="EMBL" id="RKP36447.1"/>
    </source>
</evidence>
<evidence type="ECO:0000256" key="4">
    <source>
        <dbReference type="ARBA" id="ARBA00023242"/>
    </source>
</evidence>
<keyword evidence="4" id="KW-0539">Nucleus</keyword>
<dbReference type="SUPFAM" id="SSF53067">
    <property type="entry name" value="Actin-like ATPase domain"/>
    <property type="match status" value="1"/>
</dbReference>
<accession>A0A4P9ZSN0</accession>
<reference evidence="6" key="1">
    <citation type="journal article" date="2018" name="Nat. Microbiol.">
        <title>Leveraging single-cell genomics to expand the fungal tree of life.</title>
        <authorList>
            <person name="Ahrendt S.R."/>
            <person name="Quandt C.A."/>
            <person name="Ciobanu D."/>
            <person name="Clum A."/>
            <person name="Salamov A."/>
            <person name="Andreopoulos B."/>
            <person name="Cheng J.F."/>
            <person name="Woyke T."/>
            <person name="Pelin A."/>
            <person name="Henrissat B."/>
            <person name="Reynolds N.K."/>
            <person name="Benny G.L."/>
            <person name="Smith M.E."/>
            <person name="James T.Y."/>
            <person name="Grigoriev I.V."/>
        </authorList>
    </citation>
    <scope>NUCLEOTIDE SEQUENCE [LARGE SCALE GENOMIC DNA]</scope>
    <source>
        <strain evidence="6">RSA 468</strain>
    </source>
</reference>
<dbReference type="GO" id="GO:0005634">
    <property type="term" value="C:nucleus"/>
    <property type="evidence" value="ECO:0007669"/>
    <property type="project" value="UniProtKB-SubCell"/>
</dbReference>
<keyword evidence="6" id="KW-1185">Reference proteome</keyword>
<evidence type="ECO:0000256" key="3">
    <source>
        <dbReference type="ARBA" id="ARBA00023163"/>
    </source>
</evidence>